<accession>A0A941JSL0</accession>
<dbReference type="NCBIfam" id="TIGR00125">
    <property type="entry name" value="cyt_tran_rel"/>
    <property type="match status" value="1"/>
</dbReference>
<sequence>MRVTSSTKEILKPNAIALGNFDGIHRGHQQVVQPILKIAKETSLYSTIVTFNPHPREYFSREKKKLLTPLKEKIKLLEDLGVEQLVLLPFNRELAELSPQEFVEQILVKQLEAKWISVGEDFRFGHKRAGKSQDLEAIAAQFGIKVYIIIEQKCQGEKEQIRISSSNIRHALEAGKLETVQTMLGRSYTLTGEVVTGAKLGRKIGFPTANLNLPPEKFLPRYGVYSVKVFLAGETTPILGVMNIGCRPTVEGKHPTVEVHLLDWTGDLYGKTITVSLVKFLRAEQKFPSLPALKEQITADCDAARKKLLMDQG</sequence>
<evidence type="ECO:0000256" key="6">
    <source>
        <dbReference type="ARBA" id="ARBA00022679"/>
    </source>
</evidence>
<evidence type="ECO:0000313" key="17">
    <source>
        <dbReference type="EMBL" id="MBR8828566.1"/>
    </source>
</evidence>
<dbReference type="EC" id="2.7.1.26" evidence="15"/>
<dbReference type="InterPro" id="IPR023468">
    <property type="entry name" value="Riboflavin_kinase"/>
</dbReference>
<evidence type="ECO:0000256" key="13">
    <source>
        <dbReference type="ARBA" id="ARBA00047880"/>
    </source>
</evidence>
<dbReference type="AlphaFoldDB" id="A0A941JSL0"/>
<evidence type="ECO:0000256" key="15">
    <source>
        <dbReference type="PIRNR" id="PIRNR004491"/>
    </source>
</evidence>
<dbReference type="GO" id="GO:0009398">
    <property type="term" value="P:FMN biosynthetic process"/>
    <property type="evidence" value="ECO:0007669"/>
    <property type="project" value="UniProtKB-UniRule"/>
</dbReference>
<keyword evidence="8 15" id="KW-0547">Nucleotide-binding</keyword>
<evidence type="ECO:0000256" key="4">
    <source>
        <dbReference type="ARBA" id="ARBA00022630"/>
    </source>
</evidence>
<dbReference type="FunFam" id="2.40.30.30:FF:000003">
    <property type="entry name" value="Riboflavin biosynthesis protein"/>
    <property type="match status" value="1"/>
</dbReference>
<evidence type="ECO:0000313" key="18">
    <source>
        <dbReference type="Proteomes" id="UP000767446"/>
    </source>
</evidence>
<evidence type="ECO:0000256" key="10">
    <source>
        <dbReference type="ARBA" id="ARBA00022827"/>
    </source>
</evidence>
<dbReference type="InterPro" id="IPR014729">
    <property type="entry name" value="Rossmann-like_a/b/a_fold"/>
</dbReference>
<comment type="pathway">
    <text evidence="2 15">Cofactor biosynthesis; FAD biosynthesis; FAD from FMN: step 1/1.</text>
</comment>
<dbReference type="InterPro" id="IPR004821">
    <property type="entry name" value="Cyt_trans-like"/>
</dbReference>
<comment type="function">
    <text evidence="1">Catalyzes the phosphorylation of riboflavin to FMN followed by the adenylation of FMN to FAD.</text>
</comment>
<dbReference type="GO" id="GO:0008531">
    <property type="term" value="F:riboflavin kinase activity"/>
    <property type="evidence" value="ECO:0007669"/>
    <property type="project" value="UniProtKB-UniRule"/>
</dbReference>
<evidence type="ECO:0000256" key="1">
    <source>
        <dbReference type="ARBA" id="ARBA00002121"/>
    </source>
</evidence>
<keyword evidence="6 15" id="KW-0808">Transferase</keyword>
<protein>
    <recommendedName>
        <fullName evidence="15">Riboflavin biosynthesis protein</fullName>
    </recommendedName>
    <domain>
        <recommendedName>
            <fullName evidence="15">Riboflavin kinase</fullName>
            <ecNumber evidence="15">2.7.1.26</ecNumber>
        </recommendedName>
        <alternativeName>
            <fullName evidence="15">Flavokinase</fullName>
        </alternativeName>
    </domain>
    <domain>
        <recommendedName>
            <fullName evidence="15">FMN adenylyltransferase</fullName>
            <ecNumber evidence="15">2.7.7.2</ecNumber>
        </recommendedName>
        <alternativeName>
            <fullName evidence="15">FAD pyrophosphorylase</fullName>
        </alternativeName>
        <alternativeName>
            <fullName evidence="15">FAD synthase</fullName>
        </alternativeName>
    </domain>
</protein>
<dbReference type="CDD" id="cd02064">
    <property type="entry name" value="FAD_synthetase_N"/>
    <property type="match status" value="1"/>
</dbReference>
<dbReference type="InterPro" id="IPR023465">
    <property type="entry name" value="Riboflavin_kinase_dom_sf"/>
</dbReference>
<evidence type="ECO:0000256" key="9">
    <source>
        <dbReference type="ARBA" id="ARBA00022777"/>
    </source>
</evidence>
<gene>
    <name evidence="17" type="ORF">DSM107014_11825</name>
</gene>
<keyword evidence="4 15" id="KW-0285">Flavoprotein</keyword>
<dbReference type="GO" id="GO:0003919">
    <property type="term" value="F:FMN adenylyltransferase activity"/>
    <property type="evidence" value="ECO:0007669"/>
    <property type="project" value="UniProtKB-UniRule"/>
</dbReference>
<dbReference type="EC" id="2.7.7.2" evidence="15"/>
<comment type="catalytic activity">
    <reaction evidence="14 15">
        <text>FMN + ATP + H(+) = FAD + diphosphate</text>
        <dbReference type="Rhea" id="RHEA:17237"/>
        <dbReference type="ChEBI" id="CHEBI:15378"/>
        <dbReference type="ChEBI" id="CHEBI:30616"/>
        <dbReference type="ChEBI" id="CHEBI:33019"/>
        <dbReference type="ChEBI" id="CHEBI:57692"/>
        <dbReference type="ChEBI" id="CHEBI:58210"/>
        <dbReference type="EC" id="2.7.7.2"/>
    </reaction>
</comment>
<dbReference type="PANTHER" id="PTHR22749:SF6">
    <property type="entry name" value="RIBOFLAVIN KINASE"/>
    <property type="match status" value="1"/>
</dbReference>
<dbReference type="NCBIfam" id="NF004159">
    <property type="entry name" value="PRK05627.1-2"/>
    <property type="match status" value="1"/>
</dbReference>
<evidence type="ECO:0000259" key="16">
    <source>
        <dbReference type="SMART" id="SM00904"/>
    </source>
</evidence>
<dbReference type="PANTHER" id="PTHR22749">
    <property type="entry name" value="RIBOFLAVIN KINASE/FMN ADENYLYLTRANSFERASE"/>
    <property type="match status" value="1"/>
</dbReference>
<dbReference type="Pfam" id="PF06574">
    <property type="entry name" value="FAD_syn"/>
    <property type="match status" value="1"/>
</dbReference>
<dbReference type="Pfam" id="PF01687">
    <property type="entry name" value="Flavokinase"/>
    <property type="match status" value="1"/>
</dbReference>
<evidence type="ECO:0000256" key="14">
    <source>
        <dbReference type="ARBA" id="ARBA00049494"/>
    </source>
</evidence>
<dbReference type="InterPro" id="IPR015865">
    <property type="entry name" value="Riboflavin_kinase_bac/euk"/>
</dbReference>
<dbReference type="InterPro" id="IPR002606">
    <property type="entry name" value="Riboflavin_kinase_bac"/>
</dbReference>
<comment type="pathway">
    <text evidence="3 15">Cofactor biosynthesis; FMN biosynthesis; FMN from riboflavin (ATP route): step 1/1.</text>
</comment>
<dbReference type="GO" id="GO:0006747">
    <property type="term" value="P:FAD biosynthetic process"/>
    <property type="evidence" value="ECO:0007669"/>
    <property type="project" value="UniProtKB-UniRule"/>
</dbReference>
<dbReference type="SUPFAM" id="SSF52374">
    <property type="entry name" value="Nucleotidylyl transferase"/>
    <property type="match status" value="1"/>
</dbReference>
<reference evidence="17" key="1">
    <citation type="submission" date="2021-02" db="EMBL/GenBank/DDBJ databases">
        <title>Metagenome analyses of Stigonema ocellatum DSM 106950, Chlorogloea purpurea SAG 13.99 and Gomphosphaeria aponina DSM 107014.</title>
        <authorList>
            <person name="Marter P."/>
            <person name="Huang S."/>
        </authorList>
    </citation>
    <scope>NUCLEOTIDE SEQUENCE</scope>
    <source>
        <strain evidence="17">JP213</strain>
    </source>
</reference>
<keyword evidence="11 15" id="KW-0067">ATP-binding</keyword>
<dbReference type="GO" id="GO:0005524">
    <property type="term" value="F:ATP binding"/>
    <property type="evidence" value="ECO:0007669"/>
    <property type="project" value="UniProtKB-UniRule"/>
</dbReference>
<keyword evidence="9 15" id="KW-0418">Kinase</keyword>
<dbReference type="NCBIfam" id="NF004162">
    <property type="entry name" value="PRK05627.1-5"/>
    <property type="match status" value="1"/>
</dbReference>
<dbReference type="FunFam" id="3.40.50.620:FF:000021">
    <property type="entry name" value="Riboflavin biosynthesis protein"/>
    <property type="match status" value="1"/>
</dbReference>
<dbReference type="NCBIfam" id="TIGR00083">
    <property type="entry name" value="ribF"/>
    <property type="match status" value="1"/>
</dbReference>
<comment type="caution">
    <text evidence="17">The sequence shown here is derived from an EMBL/GenBank/DDBJ whole genome shotgun (WGS) entry which is preliminary data.</text>
</comment>
<evidence type="ECO:0000256" key="11">
    <source>
        <dbReference type="ARBA" id="ARBA00022840"/>
    </source>
</evidence>
<dbReference type="NCBIfam" id="NF004160">
    <property type="entry name" value="PRK05627.1-3"/>
    <property type="match status" value="1"/>
</dbReference>
<organism evidence="17 18">
    <name type="scientific">Gomphosphaeria aponina SAG 52.96 = DSM 107014</name>
    <dbReference type="NCBI Taxonomy" id="1521640"/>
    <lineage>
        <taxon>Bacteria</taxon>
        <taxon>Bacillati</taxon>
        <taxon>Cyanobacteriota</taxon>
        <taxon>Cyanophyceae</taxon>
        <taxon>Oscillatoriophycideae</taxon>
        <taxon>Chroococcales</taxon>
        <taxon>Gomphosphaeriaceae</taxon>
        <taxon>Gomphosphaeria</taxon>
    </lineage>
</organism>
<feature type="domain" description="Riboflavin kinase" evidence="16">
    <location>
        <begin position="183"/>
        <end position="309"/>
    </location>
</feature>
<comment type="catalytic activity">
    <reaction evidence="13 15">
        <text>riboflavin + ATP = FMN + ADP + H(+)</text>
        <dbReference type="Rhea" id="RHEA:14357"/>
        <dbReference type="ChEBI" id="CHEBI:15378"/>
        <dbReference type="ChEBI" id="CHEBI:30616"/>
        <dbReference type="ChEBI" id="CHEBI:57986"/>
        <dbReference type="ChEBI" id="CHEBI:58210"/>
        <dbReference type="ChEBI" id="CHEBI:456216"/>
        <dbReference type="EC" id="2.7.1.26"/>
    </reaction>
</comment>
<dbReference type="SUPFAM" id="SSF82114">
    <property type="entry name" value="Riboflavin kinase-like"/>
    <property type="match status" value="1"/>
</dbReference>
<evidence type="ECO:0000256" key="8">
    <source>
        <dbReference type="ARBA" id="ARBA00022741"/>
    </source>
</evidence>
<keyword evidence="7 15" id="KW-0548">Nucleotidyltransferase</keyword>
<dbReference type="EMBL" id="JADQBC010000076">
    <property type="protein sequence ID" value="MBR8828566.1"/>
    <property type="molecule type" value="Genomic_DNA"/>
</dbReference>
<evidence type="ECO:0000256" key="5">
    <source>
        <dbReference type="ARBA" id="ARBA00022643"/>
    </source>
</evidence>
<keyword evidence="10 15" id="KW-0274">FAD</keyword>
<dbReference type="Gene3D" id="2.40.30.30">
    <property type="entry name" value="Riboflavin kinase-like"/>
    <property type="match status" value="1"/>
</dbReference>
<evidence type="ECO:0000256" key="7">
    <source>
        <dbReference type="ARBA" id="ARBA00022695"/>
    </source>
</evidence>
<name>A0A941JSL0_9CHRO</name>
<comment type="similarity">
    <text evidence="15">Belongs to the ribF family.</text>
</comment>
<keyword evidence="12" id="KW-0511">Multifunctional enzyme</keyword>
<dbReference type="SMART" id="SM00904">
    <property type="entry name" value="Flavokinase"/>
    <property type="match status" value="1"/>
</dbReference>
<dbReference type="Gene3D" id="3.40.50.620">
    <property type="entry name" value="HUPs"/>
    <property type="match status" value="1"/>
</dbReference>
<evidence type="ECO:0000256" key="3">
    <source>
        <dbReference type="ARBA" id="ARBA00005201"/>
    </source>
</evidence>
<dbReference type="Proteomes" id="UP000767446">
    <property type="component" value="Unassembled WGS sequence"/>
</dbReference>
<evidence type="ECO:0000256" key="12">
    <source>
        <dbReference type="ARBA" id="ARBA00023268"/>
    </source>
</evidence>
<dbReference type="GO" id="GO:0009231">
    <property type="term" value="P:riboflavin biosynthetic process"/>
    <property type="evidence" value="ECO:0007669"/>
    <property type="project" value="InterPro"/>
</dbReference>
<keyword evidence="5 15" id="KW-0288">FMN</keyword>
<dbReference type="InterPro" id="IPR015864">
    <property type="entry name" value="FAD_synthase"/>
</dbReference>
<evidence type="ECO:0000256" key="2">
    <source>
        <dbReference type="ARBA" id="ARBA00004726"/>
    </source>
</evidence>
<dbReference type="PIRSF" id="PIRSF004491">
    <property type="entry name" value="FAD_Synth"/>
    <property type="match status" value="1"/>
</dbReference>
<proteinExistence type="inferred from homology"/>